<keyword evidence="8" id="KW-1185">Reference proteome</keyword>
<dbReference type="InterPro" id="IPR041677">
    <property type="entry name" value="DNA2/NAM7_AAA_11"/>
</dbReference>
<dbReference type="GO" id="GO:0016787">
    <property type="term" value="F:hydrolase activity"/>
    <property type="evidence" value="ECO:0007669"/>
    <property type="project" value="UniProtKB-KW"/>
</dbReference>
<evidence type="ECO:0000256" key="5">
    <source>
        <dbReference type="ARBA" id="ARBA00022840"/>
    </source>
</evidence>
<dbReference type="GO" id="GO:0005524">
    <property type="term" value="F:ATP binding"/>
    <property type="evidence" value="ECO:0007669"/>
    <property type="project" value="UniProtKB-KW"/>
</dbReference>
<dbReference type="PANTHER" id="PTHR43788">
    <property type="entry name" value="DNA2/NAM7 HELICASE FAMILY MEMBER"/>
    <property type="match status" value="1"/>
</dbReference>
<keyword evidence="5" id="KW-0067">ATP-binding</keyword>
<dbReference type="AlphaFoldDB" id="A0AA95JFF8"/>
<dbReference type="Gene3D" id="3.40.50.300">
    <property type="entry name" value="P-loop containing nucleotide triphosphate hydrolases"/>
    <property type="match status" value="2"/>
</dbReference>
<name>A0AA95JFF8_9BACL</name>
<dbReference type="Pfam" id="PF13086">
    <property type="entry name" value="AAA_11"/>
    <property type="match status" value="1"/>
</dbReference>
<evidence type="ECO:0000313" key="7">
    <source>
        <dbReference type="EMBL" id="WEK53710.1"/>
    </source>
</evidence>
<gene>
    <name evidence="7" type="ORF">P0Y55_14150</name>
</gene>
<feature type="domain" description="ELM2" evidence="6">
    <location>
        <begin position="403"/>
        <end position="492"/>
    </location>
</feature>
<dbReference type="PANTHER" id="PTHR43788:SF8">
    <property type="entry name" value="DNA-BINDING PROTEIN SMUBP-2"/>
    <property type="match status" value="1"/>
</dbReference>
<keyword evidence="2" id="KW-0547">Nucleotide-binding</keyword>
<evidence type="ECO:0000256" key="4">
    <source>
        <dbReference type="ARBA" id="ARBA00022806"/>
    </source>
</evidence>
<protein>
    <submittedName>
        <fullName evidence="7">AAA domain-containing protein</fullName>
    </submittedName>
</protein>
<dbReference type="InterPro" id="IPR050534">
    <property type="entry name" value="Coronavir_polyprotein_1ab"/>
</dbReference>
<dbReference type="CDD" id="cd17934">
    <property type="entry name" value="DEXXQc_Upf1-like"/>
    <property type="match status" value="1"/>
</dbReference>
<sequence length="1040" mass="118235">MQQPIYLYREDETVRVEGSIQFSCTETFFKDCGKLGIRGKELLSKFVKMKVFLIMKQDADKPFYSILTESAIFSCVITEQRTFLITRAFAKTPSTQTQFIRRSVKLFASGGAYITYVFMGSKMEWGVPPKLNEVAAARNAMNEIEQMIQTQQSEDEAISGELESLLDTAEQYVIAEDEIERSNAQSGNLISYARFETESDYSRVDKLSLAFLIFELTSKLYKRGTRITVTLANEETITGAITAMSEDEEPTRMTVLFDALFDISQLPERGVIGLAYQDTQRQVREAVIQSIRSYGSPAAYFDEVIGKNHSSKVAPVDTSELEKELRSRKNPPNESQIDAIVRGIRTEDALLVLGPPGTGKTTVILEWVKHFVRNEGKRVLISSQNNKAVDNVLERLSMESGIETIRVGSEVNVQANIQPLMFENKAYELQQNITSKSSAYMEKLLHDDKLLKHYVEIVQLAGSVLTAFETVDVKLQTMYDTIRNEKYLPLQQLYEAYENLTRDLQGVTAVAFKLARQIAVSEQSGSFMQWLTSPIRYFRKKKLEKLHLQHGQIRDWRARAMTNYNFLYHELIVDLSSDELSNSKRDWQLLSESWEAHLQQVREEWPEVQSMIPPLKRTFGSDNVSKRDIEAVIGQCEARLLQIGSSRRALQRWLGHLESKRNYVLAQVLLDSVDLVGATCIGINSQQRFNDLNFDVTIIDEAGQIQIHNAIVPMSRSPKVIMLGDHLQIPPIVNDRVKERCEEDGTDTELLSTSFFEYLYTRMHEEDKILLDTQYRMPAEIADLLSEWFYEGKYRSFAGKRGLTTVLPELLASPFAVIDTTEAKARRESAASGGGYTNRHESEIVIQLLRRILSTINPATLEEGSKLYVPGGRLFLPAEIGIITPYNAQVKFIRDDIAKHFPELSKREIASLVASLDSFQGQERPIILYSCTRSNTLAPNKKRIGFLNELRRLNVAMSRCQQQLIFIGDIDFLQSCEYEEMDDYGFQPMDDDGNPMPGASEKQFSAFIKLMVRHIEAGHGQRLSSTTLEQKLTDLERGAV</sequence>
<evidence type="ECO:0000256" key="1">
    <source>
        <dbReference type="ARBA" id="ARBA00007913"/>
    </source>
</evidence>
<evidence type="ECO:0000256" key="2">
    <source>
        <dbReference type="ARBA" id="ARBA00022741"/>
    </source>
</evidence>
<reference evidence="7" key="1">
    <citation type="submission" date="2023-03" db="EMBL/GenBank/DDBJ databases">
        <title>Andean soil-derived lignocellulolytic bacterial consortium as a source of novel taxa and putative plastic-active enzymes.</title>
        <authorList>
            <person name="Diaz-Garcia L."/>
            <person name="Chuvochina M."/>
            <person name="Feuerriegel G."/>
            <person name="Bunk B."/>
            <person name="Sproer C."/>
            <person name="Streit W.R."/>
            <person name="Rodriguez L.M."/>
            <person name="Overmann J."/>
            <person name="Jimenez D.J."/>
        </authorList>
    </citation>
    <scope>NUCLEOTIDE SEQUENCE</scope>
    <source>
        <strain evidence="7">MAG 2441</strain>
    </source>
</reference>
<dbReference type="InterPro" id="IPR027417">
    <property type="entry name" value="P-loop_NTPase"/>
</dbReference>
<dbReference type="CDD" id="cd18808">
    <property type="entry name" value="SF1_C_Upf1"/>
    <property type="match status" value="1"/>
</dbReference>
<dbReference type="PROSITE" id="PS51156">
    <property type="entry name" value="ELM2"/>
    <property type="match status" value="1"/>
</dbReference>
<dbReference type="InterPro" id="IPR047187">
    <property type="entry name" value="SF1_C_Upf1"/>
</dbReference>
<dbReference type="InterPro" id="IPR000949">
    <property type="entry name" value="ELM2_dom"/>
</dbReference>
<accession>A0AA95JFF8</accession>
<dbReference type="GO" id="GO:0043139">
    <property type="term" value="F:5'-3' DNA helicase activity"/>
    <property type="evidence" value="ECO:0007669"/>
    <property type="project" value="TreeGrafter"/>
</dbReference>
<dbReference type="SUPFAM" id="SSF52540">
    <property type="entry name" value="P-loop containing nucleoside triphosphate hydrolases"/>
    <property type="match status" value="1"/>
</dbReference>
<dbReference type="Pfam" id="PF13087">
    <property type="entry name" value="AAA_12"/>
    <property type="match status" value="1"/>
</dbReference>
<organism evidence="7 8">
    <name type="scientific">Candidatus Cohnella colombiensis</name>
    <dbReference type="NCBI Taxonomy" id="3121368"/>
    <lineage>
        <taxon>Bacteria</taxon>
        <taxon>Bacillati</taxon>
        <taxon>Bacillota</taxon>
        <taxon>Bacilli</taxon>
        <taxon>Bacillales</taxon>
        <taxon>Paenibacillaceae</taxon>
        <taxon>Cohnella</taxon>
    </lineage>
</organism>
<dbReference type="Proteomes" id="UP001178662">
    <property type="component" value="Chromosome"/>
</dbReference>
<dbReference type="EMBL" id="CP119317">
    <property type="protein sequence ID" value="WEK53710.1"/>
    <property type="molecule type" value="Genomic_DNA"/>
</dbReference>
<evidence type="ECO:0000313" key="8">
    <source>
        <dbReference type="Proteomes" id="UP001178662"/>
    </source>
</evidence>
<proteinExistence type="inferred from homology"/>
<comment type="similarity">
    <text evidence="1">Belongs to the DNA2/NAM7 helicase family.</text>
</comment>
<evidence type="ECO:0000259" key="6">
    <source>
        <dbReference type="PROSITE" id="PS51156"/>
    </source>
</evidence>
<evidence type="ECO:0000256" key="3">
    <source>
        <dbReference type="ARBA" id="ARBA00022801"/>
    </source>
</evidence>
<dbReference type="InterPro" id="IPR041679">
    <property type="entry name" value="DNA2/NAM7-like_C"/>
</dbReference>
<keyword evidence="3" id="KW-0378">Hydrolase</keyword>
<keyword evidence="4" id="KW-0347">Helicase</keyword>